<feature type="region of interest" description="Disordered" evidence="1">
    <location>
        <begin position="253"/>
        <end position="279"/>
    </location>
</feature>
<name>A0A1H4CII5_9BACT</name>
<feature type="transmembrane region" description="Helical" evidence="2">
    <location>
        <begin position="190"/>
        <end position="210"/>
    </location>
</feature>
<keyword evidence="4" id="KW-1185">Reference proteome</keyword>
<proteinExistence type="predicted"/>
<dbReference type="RefSeq" id="WP_089762308.1">
    <property type="nucleotide sequence ID" value="NZ_BKAT01000007.1"/>
</dbReference>
<feature type="transmembrane region" description="Helical" evidence="2">
    <location>
        <begin position="38"/>
        <end position="59"/>
    </location>
</feature>
<keyword evidence="2" id="KW-0472">Membrane</keyword>
<evidence type="ECO:0000256" key="1">
    <source>
        <dbReference type="SAM" id="MobiDB-lite"/>
    </source>
</evidence>
<dbReference type="GO" id="GO:0015628">
    <property type="term" value="P:protein secretion by the type II secretion system"/>
    <property type="evidence" value="ECO:0007669"/>
    <property type="project" value="TreeGrafter"/>
</dbReference>
<dbReference type="Proteomes" id="UP000199656">
    <property type="component" value="Unassembled WGS sequence"/>
</dbReference>
<evidence type="ECO:0000313" key="3">
    <source>
        <dbReference type="EMBL" id="SEA60149.1"/>
    </source>
</evidence>
<keyword evidence="2" id="KW-0812">Transmembrane</keyword>
<sequence length="356" mass="39805">MFIQRLGGLLIGFFVGMLPFINTLAASFFAFNKKRRRIAVFYLVTAVINFGSIVAFNHYENKEKAADQTFMQTFQANLLEVTVKSDVLIDTLEMETILKQVLTNTADQLIRKDARLEDIFQNARNGQLSGSPEAAFHKFSVAVQQDYASKAAALKGKGRYNLSFDRSALDGALGQQARDFLKDYLYNRKSVLYVLSVCLVVITFFTGWVGSIRQGWDLFINSSSSISGNNRVKDNDPLYRAFEAISTATSGPLPQQVEVNETQDNLPPRREAEQEDRGAAGKINVNTAGEDELMQLRGVNRILAKNIIAERNTGGYFTGIADLQKRIDLTAEQVDRIRKDLDFEAPKRGGGRVVEY</sequence>
<dbReference type="Pfam" id="PF12836">
    <property type="entry name" value="HHH_3"/>
    <property type="match status" value="1"/>
</dbReference>
<dbReference type="SUPFAM" id="SSF47781">
    <property type="entry name" value="RuvA domain 2-like"/>
    <property type="match status" value="1"/>
</dbReference>
<dbReference type="InterPro" id="IPR051675">
    <property type="entry name" value="Endo/Exo/Phosphatase_dom_1"/>
</dbReference>
<dbReference type="InterPro" id="IPR010994">
    <property type="entry name" value="RuvA_2-like"/>
</dbReference>
<dbReference type="GO" id="GO:0015627">
    <property type="term" value="C:type II protein secretion system complex"/>
    <property type="evidence" value="ECO:0007669"/>
    <property type="project" value="TreeGrafter"/>
</dbReference>
<evidence type="ECO:0000313" key="4">
    <source>
        <dbReference type="Proteomes" id="UP000199656"/>
    </source>
</evidence>
<feature type="compositionally biased region" description="Polar residues" evidence="1">
    <location>
        <begin position="253"/>
        <end position="265"/>
    </location>
</feature>
<keyword evidence="2" id="KW-1133">Transmembrane helix</keyword>
<feature type="transmembrane region" description="Helical" evidence="2">
    <location>
        <begin position="6"/>
        <end position="31"/>
    </location>
</feature>
<gene>
    <name evidence="3" type="ORF">SAMN05660909_02658</name>
</gene>
<dbReference type="PANTHER" id="PTHR21180:SF32">
    <property type="entry name" value="ENDONUCLEASE_EXONUCLEASE_PHOSPHATASE FAMILY DOMAIN-CONTAINING PROTEIN 1"/>
    <property type="match status" value="1"/>
</dbReference>
<feature type="compositionally biased region" description="Basic and acidic residues" evidence="1">
    <location>
        <begin position="267"/>
        <end position="279"/>
    </location>
</feature>
<dbReference type="EMBL" id="FNRL01000010">
    <property type="protein sequence ID" value="SEA60149.1"/>
    <property type="molecule type" value="Genomic_DNA"/>
</dbReference>
<organism evidence="3 4">
    <name type="scientific">Chitinophaga terrae</name>
    <name type="common">ex Kim and Jung 2007</name>
    <dbReference type="NCBI Taxonomy" id="408074"/>
    <lineage>
        <taxon>Bacteria</taxon>
        <taxon>Pseudomonadati</taxon>
        <taxon>Bacteroidota</taxon>
        <taxon>Chitinophagia</taxon>
        <taxon>Chitinophagales</taxon>
        <taxon>Chitinophagaceae</taxon>
        <taxon>Chitinophaga</taxon>
    </lineage>
</organism>
<dbReference type="AlphaFoldDB" id="A0A1H4CII5"/>
<dbReference type="STRING" id="408074.SAMN05660909_02658"/>
<accession>A0A1H4CII5</accession>
<dbReference type="Gene3D" id="1.10.150.320">
    <property type="entry name" value="Photosystem II 12 kDa extrinsic protein"/>
    <property type="match status" value="1"/>
</dbReference>
<evidence type="ECO:0000256" key="2">
    <source>
        <dbReference type="SAM" id="Phobius"/>
    </source>
</evidence>
<dbReference type="OrthoDB" id="981124at2"/>
<protein>
    <submittedName>
        <fullName evidence="3">Helix-hairpin-helix motif-containing protein</fullName>
    </submittedName>
</protein>
<reference evidence="4" key="1">
    <citation type="submission" date="2016-10" db="EMBL/GenBank/DDBJ databases">
        <authorList>
            <person name="Varghese N."/>
            <person name="Submissions S."/>
        </authorList>
    </citation>
    <scope>NUCLEOTIDE SEQUENCE [LARGE SCALE GENOMIC DNA]</scope>
    <source>
        <strain evidence="4">DSM 23920</strain>
    </source>
</reference>
<dbReference type="PANTHER" id="PTHR21180">
    <property type="entry name" value="ENDONUCLEASE/EXONUCLEASE/PHOSPHATASE FAMILY DOMAIN-CONTAINING PROTEIN 1"/>
    <property type="match status" value="1"/>
</dbReference>